<gene>
    <name evidence="1" type="ORF">SS50377_20612</name>
</gene>
<organism evidence="1 2">
    <name type="scientific">Spironucleus salmonicida</name>
    <dbReference type="NCBI Taxonomy" id="348837"/>
    <lineage>
        <taxon>Eukaryota</taxon>
        <taxon>Metamonada</taxon>
        <taxon>Diplomonadida</taxon>
        <taxon>Hexamitidae</taxon>
        <taxon>Hexamitinae</taxon>
        <taxon>Spironucleus</taxon>
    </lineage>
</organism>
<dbReference type="EMBL" id="AUWU02000001">
    <property type="protein sequence ID" value="KAH0577261.1"/>
    <property type="molecule type" value="Genomic_DNA"/>
</dbReference>
<dbReference type="KEGG" id="ssao:94294635"/>
<dbReference type="GeneID" id="94294635"/>
<evidence type="ECO:0000313" key="1">
    <source>
        <dbReference type="EMBL" id="KAH0577261.1"/>
    </source>
</evidence>
<comment type="caution">
    <text evidence="1">The sequence shown here is derived from an EMBL/GenBank/DDBJ whole genome shotgun (WGS) entry which is preliminary data.</text>
</comment>
<sequence>MNIKLINEIQKQLNGYYRASGFVNCQNEQLSQYKKLLYILQKQYNNIRQILINSTVKSLKLEGKKLSFKQRIELEMSHKMLEFCAKLQDQNLEELEQLKKEMGAIYVQEVM</sequence>
<name>A0A9P8LZI5_9EUKA</name>
<proteinExistence type="predicted"/>
<evidence type="ECO:0000313" key="2">
    <source>
        <dbReference type="Proteomes" id="UP000018208"/>
    </source>
</evidence>
<dbReference type="AlphaFoldDB" id="A0A9P8LZI5"/>
<protein>
    <submittedName>
        <fullName evidence="1">Uncharacterized protein</fullName>
    </submittedName>
</protein>
<keyword evidence="2" id="KW-1185">Reference proteome</keyword>
<dbReference type="RefSeq" id="XP_067768034.1">
    <property type="nucleotide sequence ID" value="XM_067904552.1"/>
</dbReference>
<reference evidence="1 2" key="1">
    <citation type="journal article" date="2014" name="PLoS Genet.">
        <title>The Genome of Spironucleus salmonicida Highlights a Fish Pathogen Adapted to Fluctuating Environments.</title>
        <authorList>
            <person name="Xu F."/>
            <person name="Jerlstrom-Hultqvist J."/>
            <person name="Einarsson E."/>
            <person name="Astvaldsson A."/>
            <person name="Svard S.G."/>
            <person name="Andersson J.O."/>
        </authorList>
    </citation>
    <scope>NUCLEOTIDE SEQUENCE [LARGE SCALE GENOMIC DNA]</scope>
    <source>
        <strain evidence="1 2">ATCC 50377</strain>
    </source>
</reference>
<dbReference type="Proteomes" id="UP000018208">
    <property type="component" value="Unassembled WGS sequence"/>
</dbReference>
<accession>A0A9P8LZI5</accession>